<sequence>MPQMTMGPLQLDSANDAAHHGLFHLHHKKREPKRRPEELRTIRSPSPPAPTSAPQSPSHSLLNGLKMHPVNIPSGPPVGLDNSPIPRESLSSSRDSLASEGFERPPPVAPPLPHLPLRKKSSQRLRQRAASPLLSSPLNESRIPRSVVDYPSPTRSTFTSRSRQTSSASKPYTDEPSYSVQPSPLGSPISTRTDADEQEEDVVDPLPDSIRLRPRASSHTIIKPQRALRTSASNPNLAQLRAREVVSAQGHRRERRSTVRDSYLSMLRREPPTRPHVLGDEMRSSYRSNFTNSSSGFVDASGTERSSVISERSGMDNTPYTTDYEQTDVEKTDFEFEKTDTEQTDAEQEGMMVDDVLDMYEMGFEDDPEDGDVPEGSDEGYASQVPTTAPPEEAQTPPRVRRHSTSSLRDSALGSEPPADHDIPYVTPSRSDRVSKIMAEQEVAAQLPPPHSAKSAKSVRSARSNKSTASKMMTEKTFSAMLTPRMSTAEKPKEQVQVKAGSSIPRDQYGFKKATQYITVDQYDAWNGPYREYTERRRKKWQNLMRQHSLPQHKPTRFPPRSEKVKRFIRKGIPPEWRGAAWFYYGGGPARQAANPGLYWELIEQVNDGKLSEQDREHIERDLNRTFPDNVRFRPESRQSMNAAHLLDTKSTDLTPDCETPILRALRRVLQAFAVHNPGIGYCQSLNFLAGLLLLFLDEDEEKAFIMLDIITSIHLPGTHGRVLEANIDIGVLMHCIRESMPAIWNKIDDTKEFEPNVTTSSARLPTVSLAMTSWFMSLFVGNFPIETVLRVWDSFFYEGSKTLFRIALAILKIGEAEIRAISDPMEVFQIIQTLPRRLIDPNSLIEACFRRRNGFGHVKQETIDARRVERRRAHQQDIARISGNWAAKFGKKEVDAQSVRSKAGGVRRAASKRFKNKRRARTDQVQGK</sequence>
<feature type="compositionally biased region" description="Basic residues" evidence="1">
    <location>
        <begin position="116"/>
        <end position="127"/>
    </location>
</feature>
<evidence type="ECO:0000313" key="3">
    <source>
        <dbReference type="EMBL" id="KAF4306994.1"/>
    </source>
</evidence>
<feature type="region of interest" description="Disordered" evidence="1">
    <location>
        <begin position="1"/>
        <end position="236"/>
    </location>
</feature>
<dbReference type="InterPro" id="IPR050302">
    <property type="entry name" value="Rab_GAP_TBC_domain"/>
</dbReference>
<accession>A0A8H4IVA7</accession>
<proteinExistence type="predicted"/>
<dbReference type="InterPro" id="IPR035969">
    <property type="entry name" value="Rab-GAP_TBC_sf"/>
</dbReference>
<feature type="region of interest" description="Disordered" evidence="1">
    <location>
        <begin position="363"/>
        <end position="470"/>
    </location>
</feature>
<feature type="region of interest" description="Disordered" evidence="1">
    <location>
        <begin position="297"/>
        <end position="322"/>
    </location>
</feature>
<feature type="compositionally biased region" description="Polar residues" evidence="1">
    <location>
        <begin position="176"/>
        <end position="192"/>
    </location>
</feature>
<protein>
    <recommendedName>
        <fullName evidence="2">Rab-GAP TBC domain-containing protein</fullName>
    </recommendedName>
</protein>
<dbReference type="PROSITE" id="PS50086">
    <property type="entry name" value="TBC_RABGAP"/>
    <property type="match status" value="1"/>
</dbReference>
<dbReference type="SUPFAM" id="SSF47923">
    <property type="entry name" value="Ypt/Rab-GAP domain of gyp1p"/>
    <property type="match status" value="2"/>
</dbReference>
<comment type="caution">
    <text evidence="3">The sequence shown here is derived from an EMBL/GenBank/DDBJ whole genome shotgun (WGS) entry which is preliminary data.</text>
</comment>
<evidence type="ECO:0000256" key="1">
    <source>
        <dbReference type="SAM" id="MobiDB-lite"/>
    </source>
</evidence>
<dbReference type="PANTHER" id="PTHR47219">
    <property type="entry name" value="RAB GTPASE-ACTIVATING PROTEIN 1-LIKE"/>
    <property type="match status" value="1"/>
</dbReference>
<keyword evidence="4" id="KW-1185">Reference proteome</keyword>
<feature type="compositionally biased region" description="Acidic residues" evidence="1">
    <location>
        <begin position="363"/>
        <end position="378"/>
    </location>
</feature>
<feature type="compositionally biased region" description="Low complexity" evidence="1">
    <location>
        <begin position="452"/>
        <end position="467"/>
    </location>
</feature>
<reference evidence="3" key="1">
    <citation type="submission" date="2020-04" db="EMBL/GenBank/DDBJ databases">
        <title>Genome Assembly and Annotation of Botryosphaeria dothidea sdau 11-99, a Latent Pathogen of Apple Fruit Ring Rot in China.</title>
        <authorList>
            <person name="Yu C."/>
            <person name="Diao Y."/>
            <person name="Lu Q."/>
            <person name="Zhao J."/>
            <person name="Cui S."/>
            <person name="Peng C."/>
            <person name="He B."/>
            <person name="Liu H."/>
        </authorList>
    </citation>
    <scope>NUCLEOTIDE SEQUENCE [LARGE SCALE GENOMIC DNA]</scope>
    <source>
        <strain evidence="3">Sdau11-99</strain>
    </source>
</reference>
<dbReference type="AlphaFoldDB" id="A0A8H4IVA7"/>
<feature type="compositionally biased region" description="Pro residues" evidence="1">
    <location>
        <begin position="104"/>
        <end position="114"/>
    </location>
</feature>
<feature type="compositionally biased region" description="Basic residues" evidence="1">
    <location>
        <begin position="910"/>
        <end position="921"/>
    </location>
</feature>
<name>A0A8H4IVA7_9PEZI</name>
<dbReference type="Gene3D" id="1.10.8.270">
    <property type="entry name" value="putative rabgap domain of human tbc1 domain family member 14 like domains"/>
    <property type="match status" value="1"/>
</dbReference>
<feature type="compositionally biased region" description="Low complexity" evidence="1">
    <location>
        <begin position="386"/>
        <end position="398"/>
    </location>
</feature>
<feature type="region of interest" description="Disordered" evidence="1">
    <location>
        <begin position="899"/>
        <end position="929"/>
    </location>
</feature>
<dbReference type="Pfam" id="PF00566">
    <property type="entry name" value="RabGAP-TBC"/>
    <property type="match status" value="1"/>
</dbReference>
<feature type="compositionally biased region" description="Low complexity" evidence="1">
    <location>
        <begin position="152"/>
        <end position="169"/>
    </location>
</feature>
<evidence type="ECO:0000313" key="4">
    <source>
        <dbReference type="Proteomes" id="UP000572817"/>
    </source>
</evidence>
<dbReference type="GO" id="GO:0005096">
    <property type="term" value="F:GTPase activator activity"/>
    <property type="evidence" value="ECO:0007669"/>
    <property type="project" value="TreeGrafter"/>
</dbReference>
<dbReference type="SMART" id="SM00164">
    <property type="entry name" value="TBC"/>
    <property type="match status" value="1"/>
</dbReference>
<organism evidence="3 4">
    <name type="scientific">Botryosphaeria dothidea</name>
    <dbReference type="NCBI Taxonomy" id="55169"/>
    <lineage>
        <taxon>Eukaryota</taxon>
        <taxon>Fungi</taxon>
        <taxon>Dikarya</taxon>
        <taxon>Ascomycota</taxon>
        <taxon>Pezizomycotina</taxon>
        <taxon>Dothideomycetes</taxon>
        <taxon>Dothideomycetes incertae sedis</taxon>
        <taxon>Botryosphaeriales</taxon>
        <taxon>Botryosphaeriaceae</taxon>
        <taxon>Botryosphaeria</taxon>
    </lineage>
</organism>
<dbReference type="EMBL" id="WWBZ02000033">
    <property type="protein sequence ID" value="KAF4306994.1"/>
    <property type="molecule type" value="Genomic_DNA"/>
</dbReference>
<evidence type="ECO:0000259" key="2">
    <source>
        <dbReference type="PROSITE" id="PS50086"/>
    </source>
</evidence>
<dbReference type="OrthoDB" id="294251at2759"/>
<dbReference type="PANTHER" id="PTHR47219:SF20">
    <property type="entry name" value="TBC1 DOMAIN FAMILY MEMBER 2B"/>
    <property type="match status" value="1"/>
</dbReference>
<feature type="domain" description="Rab-GAP TBC" evidence="2">
    <location>
        <begin position="572"/>
        <end position="800"/>
    </location>
</feature>
<dbReference type="Gene3D" id="1.10.472.80">
    <property type="entry name" value="Ypt/Rab-GAP domain of gyp1p, domain 3"/>
    <property type="match status" value="1"/>
</dbReference>
<feature type="compositionally biased region" description="Low complexity" evidence="1">
    <location>
        <begin position="87"/>
        <end position="100"/>
    </location>
</feature>
<gene>
    <name evidence="3" type="ORF">GTA08_BOTSDO05552</name>
</gene>
<feature type="compositionally biased region" description="Polar residues" evidence="1">
    <location>
        <begin position="303"/>
        <end position="322"/>
    </location>
</feature>
<dbReference type="InterPro" id="IPR000195">
    <property type="entry name" value="Rab-GAP-TBC_dom"/>
</dbReference>
<dbReference type="GO" id="GO:0031267">
    <property type="term" value="F:small GTPase binding"/>
    <property type="evidence" value="ECO:0007669"/>
    <property type="project" value="TreeGrafter"/>
</dbReference>
<dbReference type="Proteomes" id="UP000572817">
    <property type="component" value="Unassembled WGS sequence"/>
</dbReference>
<feature type="compositionally biased region" description="Basic residues" evidence="1">
    <location>
        <begin position="21"/>
        <end position="33"/>
    </location>
</feature>